<dbReference type="PANTHER" id="PTHR24322:SF736">
    <property type="entry name" value="RETINOL DEHYDROGENASE 10"/>
    <property type="match status" value="1"/>
</dbReference>
<dbReference type="PRINTS" id="PR00081">
    <property type="entry name" value="GDHRDH"/>
</dbReference>
<evidence type="ECO:0000256" key="8">
    <source>
        <dbReference type="ARBA" id="ARBA00023136"/>
    </source>
</evidence>
<keyword evidence="4" id="KW-0521">NADP</keyword>
<feature type="transmembrane region" description="Helical" evidence="13">
    <location>
        <begin position="50"/>
        <end position="67"/>
    </location>
</feature>
<keyword evidence="3 13" id="KW-0812">Transmembrane</keyword>
<keyword evidence="8 13" id="KW-0472">Membrane</keyword>
<dbReference type="EMBL" id="JAVHNQ010000013">
    <property type="protein sequence ID" value="KAK6334108.1"/>
    <property type="molecule type" value="Genomic_DNA"/>
</dbReference>
<keyword evidence="7" id="KW-0443">Lipid metabolism</keyword>
<organism evidence="14 15">
    <name type="scientific">Orbilia brochopaga</name>
    <dbReference type="NCBI Taxonomy" id="3140254"/>
    <lineage>
        <taxon>Eukaryota</taxon>
        <taxon>Fungi</taxon>
        <taxon>Dikarya</taxon>
        <taxon>Ascomycota</taxon>
        <taxon>Pezizomycotina</taxon>
        <taxon>Orbiliomycetes</taxon>
        <taxon>Orbiliales</taxon>
        <taxon>Orbiliaceae</taxon>
        <taxon>Orbilia</taxon>
    </lineage>
</organism>
<comment type="similarity">
    <text evidence="2 12">Belongs to the short-chain dehydrogenases/reductases (SDR) family.</text>
</comment>
<dbReference type="PRINTS" id="PR00080">
    <property type="entry name" value="SDRFAMILY"/>
</dbReference>
<evidence type="ECO:0000256" key="7">
    <source>
        <dbReference type="ARBA" id="ARBA00023098"/>
    </source>
</evidence>
<dbReference type="Gene3D" id="3.40.50.720">
    <property type="entry name" value="NAD(P)-binding Rossmann-like Domain"/>
    <property type="match status" value="1"/>
</dbReference>
<name>A0AAV9U629_9PEZI</name>
<dbReference type="GO" id="GO:0016020">
    <property type="term" value="C:membrane"/>
    <property type="evidence" value="ECO:0007669"/>
    <property type="project" value="UniProtKB-SubCell"/>
</dbReference>
<evidence type="ECO:0000256" key="13">
    <source>
        <dbReference type="SAM" id="Phobius"/>
    </source>
</evidence>
<evidence type="ECO:0000256" key="5">
    <source>
        <dbReference type="ARBA" id="ARBA00022989"/>
    </source>
</evidence>
<keyword evidence="5 13" id="KW-1133">Transmembrane helix</keyword>
<dbReference type="PANTHER" id="PTHR24322">
    <property type="entry name" value="PKSB"/>
    <property type="match status" value="1"/>
</dbReference>
<evidence type="ECO:0000313" key="15">
    <source>
        <dbReference type="Proteomes" id="UP001375240"/>
    </source>
</evidence>
<evidence type="ECO:0000256" key="3">
    <source>
        <dbReference type="ARBA" id="ARBA00022692"/>
    </source>
</evidence>
<evidence type="ECO:0000256" key="12">
    <source>
        <dbReference type="RuleBase" id="RU000363"/>
    </source>
</evidence>
<reference evidence="14 15" key="1">
    <citation type="submission" date="2019-10" db="EMBL/GenBank/DDBJ databases">
        <authorList>
            <person name="Palmer J.M."/>
        </authorList>
    </citation>
    <scope>NUCLEOTIDE SEQUENCE [LARGE SCALE GENOMIC DNA]</scope>
    <source>
        <strain evidence="14 15">TWF696</strain>
    </source>
</reference>
<evidence type="ECO:0000313" key="14">
    <source>
        <dbReference type="EMBL" id="KAK6334108.1"/>
    </source>
</evidence>
<dbReference type="InterPro" id="IPR002347">
    <property type="entry name" value="SDR_fam"/>
</dbReference>
<dbReference type="InterPro" id="IPR020904">
    <property type="entry name" value="Sc_DH/Rdtase_CS"/>
</dbReference>
<comment type="caution">
    <text evidence="14">The sequence shown here is derived from an EMBL/GenBank/DDBJ whole genome shotgun (WGS) entry which is preliminary data.</text>
</comment>
<evidence type="ECO:0000256" key="4">
    <source>
        <dbReference type="ARBA" id="ARBA00022857"/>
    </source>
</evidence>
<evidence type="ECO:0000256" key="9">
    <source>
        <dbReference type="ARBA" id="ARBA00059620"/>
    </source>
</evidence>
<dbReference type="Pfam" id="PF00106">
    <property type="entry name" value="adh_short"/>
    <property type="match status" value="1"/>
</dbReference>
<feature type="transmembrane region" description="Helical" evidence="13">
    <location>
        <begin position="7"/>
        <end position="30"/>
    </location>
</feature>
<evidence type="ECO:0000256" key="1">
    <source>
        <dbReference type="ARBA" id="ARBA00004141"/>
    </source>
</evidence>
<evidence type="ECO:0000256" key="11">
    <source>
        <dbReference type="ARBA" id="ARBA00082544"/>
    </source>
</evidence>
<keyword evidence="15" id="KW-1185">Reference proteome</keyword>
<evidence type="ECO:0000256" key="10">
    <source>
        <dbReference type="ARBA" id="ARBA00068717"/>
    </source>
</evidence>
<keyword evidence="6" id="KW-0560">Oxidoreductase</keyword>
<dbReference type="SUPFAM" id="SSF51735">
    <property type="entry name" value="NAD(P)-binding Rossmann-fold domains"/>
    <property type="match status" value="1"/>
</dbReference>
<dbReference type="InterPro" id="IPR036291">
    <property type="entry name" value="NAD(P)-bd_dom_sf"/>
</dbReference>
<comment type="function">
    <text evidence="9">Catalyzes the reduction of all-trans-retinal to all-trans-retinol in the presence of NADPH.</text>
</comment>
<dbReference type="PROSITE" id="PS00061">
    <property type="entry name" value="ADH_SHORT"/>
    <property type="match status" value="1"/>
</dbReference>
<comment type="subcellular location">
    <subcellularLocation>
        <location evidence="1">Membrane</location>
        <topology evidence="1">Multi-pass membrane protein</topology>
    </subcellularLocation>
</comment>
<proteinExistence type="inferred from homology"/>
<sequence>MATPSSSFGALLSASLPLVISGLISGFFSYTSVELQQYVIEMLAPYVSPSTLRFSVACTTIFFWLVLATKVNSYLSRGAENNWVKDFYDWEEELVLITGASSGYGERMAEMLAGRGIKVVTMNRSPSKPKIAALTNLHWYECDITDFDRVSEVARQIRHDHGDPTVLVNNAGICSKGLILEQSIKEIKKLMDVNLVSQWKMLQKFLPAMIKKNHGHIVSIASIGSFINPAGLGEYTSSKHGLLALHESLRQELRHVHKAYKVRTSIINPAWTATPMIANTWEPSLRRTGTPILTTEEVVSKIVDVILSGYSQGPVVIPRYAGFVTGLRGYPAWLQEITQNYFHALEPS</sequence>
<evidence type="ECO:0000256" key="6">
    <source>
        <dbReference type="ARBA" id="ARBA00023002"/>
    </source>
</evidence>
<protein>
    <recommendedName>
        <fullName evidence="10">Short-chain dehydrogenase/reductase 3</fullName>
    </recommendedName>
    <alternativeName>
        <fullName evidence="11">Retinal short-chain dehydrogenase/reductase 1</fullName>
    </alternativeName>
</protein>
<dbReference type="Proteomes" id="UP001375240">
    <property type="component" value="Unassembled WGS sequence"/>
</dbReference>
<gene>
    <name evidence="14" type="ORF">TWF696_002610</name>
</gene>
<dbReference type="FunFam" id="3.40.50.720:FF:000131">
    <property type="entry name" value="Short-chain dehydrogenase/reductase 3"/>
    <property type="match status" value="1"/>
</dbReference>
<evidence type="ECO:0000256" key="2">
    <source>
        <dbReference type="ARBA" id="ARBA00006484"/>
    </source>
</evidence>
<accession>A0AAV9U629</accession>
<dbReference type="GO" id="GO:0052650">
    <property type="term" value="F:all-trans-retinol dehydrogenase (NADP+) activity"/>
    <property type="evidence" value="ECO:0007669"/>
    <property type="project" value="UniProtKB-ARBA"/>
</dbReference>
<dbReference type="AlphaFoldDB" id="A0AAV9U629"/>